<organism evidence="1 2">
    <name type="scientific">Escherichia coli</name>
    <dbReference type="NCBI Taxonomy" id="562"/>
    <lineage>
        <taxon>Bacteria</taxon>
        <taxon>Pseudomonadati</taxon>
        <taxon>Pseudomonadota</taxon>
        <taxon>Gammaproteobacteria</taxon>
        <taxon>Enterobacterales</taxon>
        <taxon>Enterobacteriaceae</taxon>
        <taxon>Escherichia</taxon>
    </lineage>
</organism>
<protein>
    <submittedName>
        <fullName evidence="1">Uncharacterized protein</fullName>
    </submittedName>
</protein>
<dbReference type="AlphaFoldDB" id="A0A377JXY9"/>
<evidence type="ECO:0000313" key="2">
    <source>
        <dbReference type="Proteomes" id="UP000254181"/>
    </source>
</evidence>
<sequence>MIREVQRSETPRDPPTVAGKYNLGASLYKIELLA</sequence>
<gene>
    <name evidence="1" type="ORF">NCTC9075_00361</name>
</gene>
<name>A0A377JXY9_ECOLX</name>
<accession>A0A377JXY9</accession>
<dbReference type="EMBL" id="UGEM01000004">
    <property type="protein sequence ID" value="STP16956.1"/>
    <property type="molecule type" value="Genomic_DNA"/>
</dbReference>
<dbReference type="Proteomes" id="UP000254181">
    <property type="component" value="Unassembled WGS sequence"/>
</dbReference>
<proteinExistence type="predicted"/>
<reference evidence="1 2" key="1">
    <citation type="submission" date="2018-06" db="EMBL/GenBank/DDBJ databases">
        <authorList>
            <consortium name="Pathogen Informatics"/>
            <person name="Doyle S."/>
        </authorList>
    </citation>
    <scope>NUCLEOTIDE SEQUENCE [LARGE SCALE GENOMIC DNA]</scope>
    <source>
        <strain evidence="1 2">NCTC9075</strain>
    </source>
</reference>
<evidence type="ECO:0000313" key="1">
    <source>
        <dbReference type="EMBL" id="STP16956.1"/>
    </source>
</evidence>